<dbReference type="Pfam" id="PF25169">
    <property type="entry name" value="DUF7830"/>
    <property type="match status" value="1"/>
</dbReference>
<dbReference type="InterPro" id="IPR057152">
    <property type="entry name" value="DUF7830"/>
</dbReference>
<reference evidence="4 5" key="1">
    <citation type="submission" date="2019-06" db="EMBL/GenBank/DDBJ databases">
        <title>Whole genome shotgun sequence of Nitrobacter winogradskyi NBRC 14297.</title>
        <authorList>
            <person name="Hosoyama A."/>
            <person name="Uohara A."/>
            <person name="Ohji S."/>
            <person name="Ichikawa N."/>
        </authorList>
    </citation>
    <scope>NUCLEOTIDE SEQUENCE [LARGE SCALE GENOMIC DNA]</scope>
    <source>
        <strain evidence="4 5">NBRC 14297</strain>
    </source>
</reference>
<evidence type="ECO:0008006" key="6">
    <source>
        <dbReference type="Google" id="ProtNLM"/>
    </source>
</evidence>
<dbReference type="EMBL" id="BJNF01000042">
    <property type="protein sequence ID" value="GEC15823.1"/>
    <property type="molecule type" value="Genomic_DNA"/>
</dbReference>
<dbReference type="OrthoDB" id="1302950at2"/>
<evidence type="ECO:0000313" key="4">
    <source>
        <dbReference type="EMBL" id="GEC15823.1"/>
    </source>
</evidence>
<dbReference type="Pfam" id="PF19500">
    <property type="entry name" value="DUF6035"/>
    <property type="match status" value="1"/>
</dbReference>
<name>A0A4Y3WA78_NITWI</name>
<dbReference type="Proteomes" id="UP000318825">
    <property type="component" value="Unassembled WGS sequence"/>
</dbReference>
<feature type="region of interest" description="Disordered" evidence="1">
    <location>
        <begin position="1"/>
        <end position="24"/>
    </location>
</feature>
<organism evidence="4 5">
    <name type="scientific">Nitrobacter winogradskyi</name>
    <name type="common">Nitrobacter agilis</name>
    <dbReference type="NCBI Taxonomy" id="913"/>
    <lineage>
        <taxon>Bacteria</taxon>
        <taxon>Pseudomonadati</taxon>
        <taxon>Pseudomonadota</taxon>
        <taxon>Alphaproteobacteria</taxon>
        <taxon>Hyphomicrobiales</taxon>
        <taxon>Nitrobacteraceae</taxon>
        <taxon>Nitrobacter</taxon>
    </lineage>
</organism>
<dbReference type="AlphaFoldDB" id="A0A4Y3WA78"/>
<comment type="caution">
    <text evidence="4">The sequence shown here is derived from an EMBL/GenBank/DDBJ whole genome shotgun (WGS) entry which is preliminary data.</text>
</comment>
<evidence type="ECO:0000313" key="5">
    <source>
        <dbReference type="Proteomes" id="UP000318825"/>
    </source>
</evidence>
<feature type="domain" description="DUF6035" evidence="2">
    <location>
        <begin position="126"/>
        <end position="297"/>
    </location>
</feature>
<protein>
    <recommendedName>
        <fullName evidence="6">Competence protein</fullName>
    </recommendedName>
</protein>
<accession>A0A4Y3WA78</accession>
<dbReference type="InterPro" id="IPR046099">
    <property type="entry name" value="DUF6035"/>
</dbReference>
<gene>
    <name evidence="4" type="ORF">NWI01_17150</name>
</gene>
<evidence type="ECO:0000259" key="2">
    <source>
        <dbReference type="Pfam" id="PF19500"/>
    </source>
</evidence>
<dbReference type="RefSeq" id="WP_141383494.1">
    <property type="nucleotide sequence ID" value="NZ_BJNF01000042.1"/>
</dbReference>
<evidence type="ECO:0000256" key="1">
    <source>
        <dbReference type="SAM" id="MobiDB-lite"/>
    </source>
</evidence>
<evidence type="ECO:0000259" key="3">
    <source>
        <dbReference type="Pfam" id="PF25169"/>
    </source>
</evidence>
<feature type="domain" description="DUF7830" evidence="3">
    <location>
        <begin position="44"/>
        <end position="110"/>
    </location>
</feature>
<proteinExistence type="predicted"/>
<sequence length="472" mass="53220">MEDQDTQPPEGGSGNVTRDPLSRAVPVDNPEIGEILACETGAYLDVRNWIGGWRYEQLIAQRVDIREKLDGAPRFRCPLCGVAVYLASNRHKRFYFKHQVEDGSCPAQTRHPLSAEEILARKYHGLRESAPHRRIKALIVRSLEADPQYASVQVERQWRSAHDPAARRRPDVQAAGPAGRLAFEVQLSTTFLHVVVARRAFYRQEGGLLVWIMGGFDPAYRRLTTDDLLFTNNSNILIVDEETAAQSEAARRFHVRCHFRRPERDGDRIADTWESHIVPFDELTADREGQRCWHLDYDGEAAAMRAAIEGELRAALFAFWIGREPDTRPDKGVRRAWAGLRSSFAGRGIALPSAPDDDSGFVALMNGLASAKEGRPVGWHFKHLIEVGHRIADAYPQHVAAFGHALLYFEKAALVERQDRSGKWKRRRSAIRDSLERGEPDFRPDPDSLPVIGFVMPGVEEKLTKLMLKVAA</sequence>